<dbReference type="Gene3D" id="3.30.420.60">
    <property type="entry name" value="eRF1 domain 2"/>
    <property type="match status" value="1"/>
</dbReference>
<name>A0A077WF12_9FUNG</name>
<dbReference type="InterPro" id="IPR029064">
    <property type="entry name" value="Ribosomal_eL30-like_sf"/>
</dbReference>
<dbReference type="SUPFAM" id="SSF55481">
    <property type="entry name" value="N-terminal domain of eukaryotic peptide chain release factor subunit 1, ERF1"/>
    <property type="match status" value="1"/>
</dbReference>
<evidence type="ECO:0000256" key="4">
    <source>
        <dbReference type="ARBA" id="ARBA00022917"/>
    </source>
</evidence>
<dbReference type="EMBL" id="LK023316">
    <property type="protein sequence ID" value="CDS05232.1"/>
    <property type="molecule type" value="Genomic_DNA"/>
</dbReference>
<dbReference type="GO" id="GO:0003747">
    <property type="term" value="F:translation release factor activity"/>
    <property type="evidence" value="ECO:0007669"/>
    <property type="project" value="InterPro"/>
</dbReference>
<dbReference type="Gene3D" id="3.30.960.10">
    <property type="entry name" value="eRF1 domain 1"/>
    <property type="match status" value="1"/>
</dbReference>
<organism evidence="6">
    <name type="scientific">Lichtheimia ramosa</name>
    <dbReference type="NCBI Taxonomy" id="688394"/>
    <lineage>
        <taxon>Eukaryota</taxon>
        <taxon>Fungi</taxon>
        <taxon>Fungi incertae sedis</taxon>
        <taxon>Mucoromycota</taxon>
        <taxon>Mucoromycotina</taxon>
        <taxon>Mucoromycetes</taxon>
        <taxon>Mucorales</taxon>
        <taxon>Lichtheimiaceae</taxon>
        <taxon>Lichtheimia</taxon>
    </lineage>
</organism>
<keyword evidence="3" id="KW-0963">Cytoplasm</keyword>
<dbReference type="SUPFAM" id="SSF55315">
    <property type="entry name" value="L30e-like"/>
    <property type="match status" value="1"/>
</dbReference>
<dbReference type="FunFam" id="3.30.960.10:FF:000001">
    <property type="entry name" value="Eukaryotic peptide chain release factor subunit 1"/>
    <property type="match status" value="1"/>
</dbReference>
<comment type="similarity">
    <text evidence="2">Belongs to the eukaryotic release factor 1 family.</text>
</comment>
<dbReference type="FunFam" id="3.30.1330.30:FF:000006">
    <property type="entry name" value="Peptide chain release factor subunit 1"/>
    <property type="match status" value="1"/>
</dbReference>
<dbReference type="InterPro" id="IPR005142">
    <property type="entry name" value="eRF1_3"/>
</dbReference>
<dbReference type="PANTHER" id="PTHR10113">
    <property type="entry name" value="PEPTIDE CHAIN RELEASE FACTOR SUBUNIT 1"/>
    <property type="match status" value="1"/>
</dbReference>
<evidence type="ECO:0000313" key="6">
    <source>
        <dbReference type="EMBL" id="CDS05232.1"/>
    </source>
</evidence>
<dbReference type="Pfam" id="PF03463">
    <property type="entry name" value="eRF1_1"/>
    <property type="match status" value="1"/>
</dbReference>
<dbReference type="NCBIfam" id="TIGR03676">
    <property type="entry name" value="aRF1_eRF1"/>
    <property type="match status" value="1"/>
</dbReference>
<sequence>MATSHTQGSDGSDQQVEMWKMKKLIRSLEAARGNGTSMISLIIPPKDQVSRVGKMLADEYGTASNIKSRVNRLSVLSAITSTQQRLKLYTRVPPNGLVVYCGTIVTEEGKEKKVNIDFEPHKPINTSLYLCDNKFHTEALQSLLEDDAKFGFIIMDGNGSLFGTLSGNTRDVIHKMQVDLPKKHGRGGQSALRFARLREEKRHNYVRKVAELAVQFFITNDKVNVAGLVLAGSADFKTELSQSDMFDQRLQAKIVKVVDVSYGGENGFNQAIELSAESLSNVKFIQEKKLIQTYFNEISQDSGKYCFGVDDTLKALELGAVENLIVYEGLELNRYVLKNAAGDEIVYHPTKQEEKSRAFIKDNSPEAAPNGEMDVVEVQPLLEWFAENYKNFGTSLEFITNRSQEGSQFVKGFGGIGGILRYQVNFEQLNYESDEFLSDDE</sequence>
<keyword evidence="4" id="KW-0648">Protein biosynthesis</keyword>
<comment type="subcellular location">
    <subcellularLocation>
        <location evidence="1">Cytoplasm</location>
    </subcellularLocation>
</comment>
<dbReference type="SMART" id="SM01194">
    <property type="entry name" value="eRF1_1"/>
    <property type="match status" value="1"/>
</dbReference>
<gene>
    <name evidence="6" type="ORF">LRAMOSA07761</name>
</gene>
<evidence type="ECO:0000256" key="2">
    <source>
        <dbReference type="ARBA" id="ARBA00005326"/>
    </source>
</evidence>
<dbReference type="AlphaFoldDB" id="A0A077WF12"/>
<proteinExistence type="inferred from homology"/>
<dbReference type="Gene3D" id="3.30.1330.30">
    <property type="match status" value="1"/>
</dbReference>
<dbReference type="FunFam" id="3.30.420.60:FF:000001">
    <property type="entry name" value="Eukaryotic peptide chain release factor subunit 1"/>
    <property type="match status" value="1"/>
</dbReference>
<evidence type="ECO:0000259" key="5">
    <source>
        <dbReference type="SMART" id="SM01194"/>
    </source>
</evidence>
<dbReference type="InterPro" id="IPR024049">
    <property type="entry name" value="eRF1_1_sf"/>
</dbReference>
<dbReference type="SUPFAM" id="SSF53137">
    <property type="entry name" value="Translational machinery components"/>
    <property type="match status" value="1"/>
</dbReference>
<protein>
    <submittedName>
        <fullName evidence="6">Putative Eukaryotic peptide chain releaseFT factor subunit 1</fullName>
    </submittedName>
</protein>
<dbReference type="GO" id="GO:0018444">
    <property type="term" value="C:translation release factor complex"/>
    <property type="evidence" value="ECO:0007669"/>
    <property type="project" value="UniProtKB-ARBA"/>
</dbReference>
<dbReference type="Pfam" id="PF03464">
    <property type="entry name" value="eRF1_2"/>
    <property type="match status" value="1"/>
</dbReference>
<accession>A0A077WF12</accession>
<feature type="domain" description="eRF1/Pelota-like N-terminal" evidence="5">
    <location>
        <begin position="9"/>
        <end position="145"/>
    </location>
</feature>
<dbReference type="Pfam" id="PF03465">
    <property type="entry name" value="eRF1_3"/>
    <property type="match status" value="1"/>
</dbReference>
<dbReference type="InterPro" id="IPR042226">
    <property type="entry name" value="eFR1_2_sf"/>
</dbReference>
<dbReference type="InterPro" id="IPR004403">
    <property type="entry name" value="Peptide_chain-rel_eRF1/aRF1"/>
</dbReference>
<dbReference type="InterPro" id="IPR005140">
    <property type="entry name" value="eRF1_Pelota-like_N"/>
</dbReference>
<evidence type="ECO:0000256" key="3">
    <source>
        <dbReference type="ARBA" id="ARBA00022490"/>
    </source>
</evidence>
<dbReference type="InterPro" id="IPR005141">
    <property type="entry name" value="eRF1_2"/>
</dbReference>
<reference evidence="6" key="1">
    <citation type="journal article" date="2014" name="Genome Announc.">
        <title>De novo whole-genome sequence and genome annotation of Lichtheimia ramosa.</title>
        <authorList>
            <person name="Linde J."/>
            <person name="Schwartze V."/>
            <person name="Binder U."/>
            <person name="Lass-Florl C."/>
            <person name="Voigt K."/>
            <person name="Horn F."/>
        </authorList>
    </citation>
    <scope>NUCLEOTIDE SEQUENCE</scope>
    <source>
        <strain evidence="6">JMRC FSU:6197</strain>
    </source>
</reference>
<dbReference type="OrthoDB" id="10254527at2759"/>
<evidence type="ECO:0000256" key="1">
    <source>
        <dbReference type="ARBA" id="ARBA00004496"/>
    </source>
</evidence>